<reference evidence="2 3" key="1">
    <citation type="submission" date="2019-01" db="EMBL/GenBank/DDBJ databases">
        <title>Draft genome sequence of Psathyrella aberdarensis IHI B618.</title>
        <authorList>
            <person name="Buettner E."/>
            <person name="Kellner H."/>
        </authorList>
    </citation>
    <scope>NUCLEOTIDE SEQUENCE [LARGE SCALE GENOMIC DNA]</scope>
    <source>
        <strain evidence="2 3">IHI B618</strain>
    </source>
</reference>
<sequence length="36" mass="4035">MDDYGYTQVYDGTGQYGGRGFDPTQGENNRGSRRSE</sequence>
<evidence type="ECO:0000313" key="2">
    <source>
        <dbReference type="EMBL" id="RXW21837.1"/>
    </source>
</evidence>
<comment type="caution">
    <text evidence="2">The sequence shown here is derived from an EMBL/GenBank/DDBJ whole genome shotgun (WGS) entry which is preliminary data.</text>
</comment>
<name>A0A4Q2DNX7_9AGAR</name>
<evidence type="ECO:0000313" key="3">
    <source>
        <dbReference type="Proteomes" id="UP000290288"/>
    </source>
</evidence>
<organism evidence="2 3">
    <name type="scientific">Candolleomyces aberdarensis</name>
    <dbReference type="NCBI Taxonomy" id="2316362"/>
    <lineage>
        <taxon>Eukaryota</taxon>
        <taxon>Fungi</taxon>
        <taxon>Dikarya</taxon>
        <taxon>Basidiomycota</taxon>
        <taxon>Agaricomycotina</taxon>
        <taxon>Agaricomycetes</taxon>
        <taxon>Agaricomycetidae</taxon>
        <taxon>Agaricales</taxon>
        <taxon>Agaricineae</taxon>
        <taxon>Psathyrellaceae</taxon>
        <taxon>Candolleomyces</taxon>
    </lineage>
</organism>
<proteinExistence type="predicted"/>
<feature type="region of interest" description="Disordered" evidence="1">
    <location>
        <begin position="1"/>
        <end position="36"/>
    </location>
</feature>
<dbReference type="EMBL" id="SDEE01000093">
    <property type="protein sequence ID" value="RXW21837.1"/>
    <property type="molecule type" value="Genomic_DNA"/>
</dbReference>
<dbReference type="Proteomes" id="UP000290288">
    <property type="component" value="Unassembled WGS sequence"/>
</dbReference>
<gene>
    <name evidence="2" type="ORF">EST38_g4013</name>
</gene>
<evidence type="ECO:0000256" key="1">
    <source>
        <dbReference type="SAM" id="MobiDB-lite"/>
    </source>
</evidence>
<protein>
    <submittedName>
        <fullName evidence="2">Uncharacterized protein</fullName>
    </submittedName>
</protein>
<accession>A0A4Q2DNX7</accession>
<keyword evidence="3" id="KW-1185">Reference proteome</keyword>
<dbReference type="AlphaFoldDB" id="A0A4Q2DNX7"/>